<dbReference type="RefSeq" id="WP_036995696.1">
    <property type="nucleotide sequence ID" value="NZ_CATKPL010000027.1"/>
</dbReference>
<proteinExistence type="predicted"/>
<feature type="signal peptide" evidence="1">
    <location>
        <begin position="1"/>
        <end position="23"/>
    </location>
</feature>
<reference evidence="2 3" key="2">
    <citation type="journal article" date="2016" name="Front. Microbiol.">
        <title>When Genome-Based Approach Meets the 'Old but Good': Revealing Genes Involved in the Antibacterial Activity of Pseudomonas sp. P482 against Soft Rot Pathogens.</title>
        <authorList>
            <person name="Krzyzanowska D.M."/>
            <person name="Ossowicki A."/>
            <person name="Rajewska M."/>
            <person name="Maciag T."/>
            <person name="Jablonska M."/>
            <person name="Obuchowski M."/>
            <person name="Heeb S."/>
            <person name="Jafra S."/>
        </authorList>
    </citation>
    <scope>NUCLEOTIDE SEQUENCE [LARGE SCALE GENOMIC DNA]</scope>
    <source>
        <strain evidence="2 3">P482</strain>
    </source>
</reference>
<dbReference type="KEGG" id="pdw:BV82_13630"/>
<evidence type="ECO:0000313" key="3">
    <source>
        <dbReference type="Proteomes" id="UP000027121"/>
    </source>
</evidence>
<name>A0AAQ0DNA8_9PSED</name>
<keyword evidence="1" id="KW-0732">Signal</keyword>
<feature type="chain" id="PRO_5042923609" evidence="1">
    <location>
        <begin position="24"/>
        <end position="126"/>
    </location>
</feature>
<dbReference type="Proteomes" id="UP000027121">
    <property type="component" value="Chromosome"/>
</dbReference>
<dbReference type="GeneID" id="98283329"/>
<dbReference type="AlphaFoldDB" id="A0AAQ0DNA8"/>
<protein>
    <submittedName>
        <fullName evidence="2">Uncharacterized protein</fullName>
    </submittedName>
</protein>
<accession>A0AAQ0DNA8</accession>
<sequence length="126" mass="14042">MIDKVIPTALACFCLLGTSTAAAWTKVNGRIQLQTEEISHCETLALDAAAVMVSRQWNLPVDYLDEDEAPNQAREEARLRLLAAAKSYAVRESENEKTEELKAFVNVSRRKCILDYIDSTPPTSIK</sequence>
<reference evidence="2 3" key="1">
    <citation type="journal article" date="2014" name="Genome Announc.">
        <title>Genome Sequence of Pseudomonas sp. Strain P482, a Tomato Rhizosphere Isolate with Broad-Spectrum Antimicrobial Activity.</title>
        <authorList>
            <person name="Krzyzanowska D.M."/>
            <person name="Ossowicki A."/>
            <person name="Jafra S."/>
        </authorList>
    </citation>
    <scope>NUCLEOTIDE SEQUENCE [LARGE SCALE GENOMIC DNA]</scope>
    <source>
        <strain evidence="2 3">P482</strain>
    </source>
</reference>
<evidence type="ECO:0000313" key="2">
    <source>
        <dbReference type="EMBL" id="QWE81300.1"/>
    </source>
</evidence>
<keyword evidence="3" id="KW-1185">Reference proteome</keyword>
<organism evidence="2 3">
    <name type="scientific">Pseudomonas donghuensis</name>
    <dbReference type="NCBI Taxonomy" id="1163398"/>
    <lineage>
        <taxon>Bacteria</taxon>
        <taxon>Pseudomonadati</taxon>
        <taxon>Pseudomonadota</taxon>
        <taxon>Gammaproteobacteria</taxon>
        <taxon>Pseudomonadales</taxon>
        <taxon>Pseudomonadaceae</taxon>
        <taxon>Pseudomonas</taxon>
    </lineage>
</organism>
<gene>
    <name evidence="2" type="ORF">BV82_13630</name>
</gene>
<dbReference type="EMBL" id="CP071706">
    <property type="protein sequence ID" value="QWE81300.1"/>
    <property type="molecule type" value="Genomic_DNA"/>
</dbReference>
<evidence type="ECO:0000256" key="1">
    <source>
        <dbReference type="SAM" id="SignalP"/>
    </source>
</evidence>